<dbReference type="STRING" id="1280953.HOC_15322"/>
<gene>
    <name evidence="5" type="ORF">HOC_15322</name>
</gene>
<dbReference type="PROSITE" id="PS51257">
    <property type="entry name" value="PROKAR_LIPOPROTEIN"/>
    <property type="match status" value="1"/>
</dbReference>
<dbReference type="PATRIC" id="fig|1280953.3.peg.3078"/>
<evidence type="ECO:0000256" key="3">
    <source>
        <dbReference type="SAM" id="SignalP"/>
    </source>
</evidence>
<comment type="cofactor">
    <cofactor evidence="2">
        <name>Cu cation</name>
        <dbReference type="ChEBI" id="CHEBI:23378"/>
    </cofactor>
    <text evidence="2">Binds 1 copper ion per subunit.</text>
</comment>
<evidence type="ECO:0000313" key="6">
    <source>
        <dbReference type="Proteomes" id="UP000024942"/>
    </source>
</evidence>
<evidence type="ECO:0000313" key="5">
    <source>
        <dbReference type="EMBL" id="KDA01447.1"/>
    </source>
</evidence>
<dbReference type="eggNOG" id="COG2032">
    <property type="taxonomic scope" value="Bacteria"/>
</dbReference>
<feature type="domain" description="Superoxide dismutase copper/zinc binding" evidence="4">
    <location>
        <begin position="78"/>
        <end position="194"/>
    </location>
</feature>
<comment type="similarity">
    <text evidence="1 2">Belongs to the Cu-Zn superoxide dismutase family.</text>
</comment>
<comment type="cofactor">
    <cofactor evidence="2">
        <name>Zn(2+)</name>
        <dbReference type="ChEBI" id="CHEBI:29105"/>
    </cofactor>
    <text evidence="2">Binds 1 zinc ion per subunit.</text>
</comment>
<dbReference type="SUPFAM" id="SSF49329">
    <property type="entry name" value="Cu,Zn superoxide dismutase-like"/>
    <property type="match status" value="1"/>
</dbReference>
<dbReference type="Pfam" id="PF00080">
    <property type="entry name" value="Sod_Cu"/>
    <property type="match status" value="1"/>
</dbReference>
<dbReference type="EMBL" id="ARYL01000027">
    <property type="protein sequence ID" value="KDA01447.1"/>
    <property type="molecule type" value="Genomic_DNA"/>
</dbReference>
<dbReference type="PROSITE" id="PS00332">
    <property type="entry name" value="SOD_CU_ZN_2"/>
    <property type="match status" value="1"/>
</dbReference>
<dbReference type="InterPro" id="IPR001424">
    <property type="entry name" value="SOD_Cu_Zn_dom"/>
</dbReference>
<keyword evidence="2" id="KW-0479">Metal-binding</keyword>
<comment type="catalytic activity">
    <reaction evidence="2">
        <text>2 superoxide + 2 H(+) = H2O2 + O2</text>
        <dbReference type="Rhea" id="RHEA:20696"/>
        <dbReference type="ChEBI" id="CHEBI:15378"/>
        <dbReference type="ChEBI" id="CHEBI:15379"/>
        <dbReference type="ChEBI" id="CHEBI:16240"/>
        <dbReference type="ChEBI" id="CHEBI:18421"/>
        <dbReference type="EC" id="1.15.1.1"/>
    </reaction>
</comment>
<proteinExistence type="inferred from homology"/>
<keyword evidence="3" id="KW-0732">Signal</keyword>
<name>A0A059G3N0_9PROT</name>
<keyword evidence="2" id="KW-0186">Copper</keyword>
<dbReference type="Gene3D" id="2.60.40.200">
    <property type="entry name" value="Superoxide dismutase, copper/zinc binding domain"/>
    <property type="match status" value="1"/>
</dbReference>
<feature type="chain" id="PRO_5001578497" description="Superoxide dismutase [Cu-Zn]" evidence="3">
    <location>
        <begin position="22"/>
        <end position="195"/>
    </location>
</feature>
<accession>A0A059G3N0</accession>
<evidence type="ECO:0000256" key="2">
    <source>
        <dbReference type="RuleBase" id="RU000393"/>
    </source>
</evidence>
<dbReference type="PANTHER" id="PTHR10003">
    <property type="entry name" value="SUPEROXIDE DISMUTASE CU-ZN -RELATED"/>
    <property type="match status" value="1"/>
</dbReference>
<keyword evidence="2" id="KW-0862">Zinc</keyword>
<dbReference type="InterPro" id="IPR024134">
    <property type="entry name" value="SOD_Cu/Zn_/chaperone"/>
</dbReference>
<keyword evidence="6" id="KW-1185">Reference proteome</keyword>
<reference evidence="5 6" key="1">
    <citation type="journal article" date="2014" name="Antonie Van Leeuwenhoek">
        <title>Hyphomonas beringensis sp. nov. and Hyphomonas chukchiensis sp. nov., isolated from surface seawater of the Bering Sea and Chukchi Sea.</title>
        <authorList>
            <person name="Li C."/>
            <person name="Lai Q."/>
            <person name="Li G."/>
            <person name="Dong C."/>
            <person name="Wang J."/>
            <person name="Liao Y."/>
            <person name="Shao Z."/>
        </authorList>
    </citation>
    <scope>NUCLEOTIDE SEQUENCE [LARGE SCALE GENOMIC DNA]</scope>
    <source>
        <strain evidence="5 6">SCH89</strain>
    </source>
</reference>
<protein>
    <recommendedName>
        <fullName evidence="2">Superoxide dismutase [Cu-Zn]</fullName>
        <ecNumber evidence="2">1.15.1.1</ecNumber>
    </recommendedName>
</protein>
<dbReference type="GO" id="GO:0004784">
    <property type="term" value="F:superoxide dismutase activity"/>
    <property type="evidence" value="ECO:0007669"/>
    <property type="project" value="UniProtKB-EC"/>
</dbReference>
<dbReference type="Proteomes" id="UP000024942">
    <property type="component" value="Unassembled WGS sequence"/>
</dbReference>
<dbReference type="GO" id="GO:0005507">
    <property type="term" value="F:copper ion binding"/>
    <property type="evidence" value="ECO:0007669"/>
    <property type="project" value="InterPro"/>
</dbReference>
<keyword evidence="2" id="KW-0560">Oxidoreductase</keyword>
<dbReference type="AlphaFoldDB" id="A0A059G3N0"/>
<feature type="signal peptide" evidence="3">
    <location>
        <begin position="1"/>
        <end position="21"/>
    </location>
</feature>
<comment type="caution">
    <text evidence="5">The sequence shown here is derived from an EMBL/GenBank/DDBJ whole genome shotgun (WGS) entry which is preliminary data.</text>
</comment>
<evidence type="ECO:0000256" key="1">
    <source>
        <dbReference type="ARBA" id="ARBA00010457"/>
    </source>
</evidence>
<evidence type="ECO:0000259" key="4">
    <source>
        <dbReference type="Pfam" id="PF00080"/>
    </source>
</evidence>
<dbReference type="RefSeq" id="WP_035540143.1">
    <property type="nucleotide sequence ID" value="NZ_ARYL01000027.1"/>
</dbReference>
<sequence length="195" mass="19749">MLDRFAIGLFALSLAACSQQAAEPQELPAEPLPTPAEMPGPDEGVYPSMMQSSISIVGGEGTEIGTGNLIGGPNGLLIRVEIAPGGLMPGWHGLHLHAVGDCSDIGTFKLSGGHVGKVEGGHGLLNPKGPEGGDIPNIWAAADGSAGYEAFTTLTKMSDLQDEDGSALLIHEGEDDAMTQPIGGAGARVACGVIN</sequence>
<dbReference type="InterPro" id="IPR018152">
    <property type="entry name" value="SOD_Cu/Zn_BS"/>
</dbReference>
<dbReference type="InterPro" id="IPR036423">
    <property type="entry name" value="SOD-like_Cu/Zn_dom_sf"/>
</dbReference>
<comment type="function">
    <text evidence="2">Destroys radicals which are normally produced within the cells and which are toxic to biological systems.</text>
</comment>
<organism evidence="5 6">
    <name type="scientific">Hyphomonas oceanitis SCH89</name>
    <dbReference type="NCBI Taxonomy" id="1280953"/>
    <lineage>
        <taxon>Bacteria</taxon>
        <taxon>Pseudomonadati</taxon>
        <taxon>Pseudomonadota</taxon>
        <taxon>Alphaproteobacteria</taxon>
        <taxon>Hyphomonadales</taxon>
        <taxon>Hyphomonadaceae</taxon>
        <taxon>Hyphomonas</taxon>
    </lineage>
</organism>
<dbReference type="EC" id="1.15.1.1" evidence="2"/>